<dbReference type="GO" id="GO:0016887">
    <property type="term" value="F:ATP hydrolysis activity"/>
    <property type="evidence" value="ECO:0007669"/>
    <property type="project" value="InterPro"/>
</dbReference>
<sequence>MLIIQDLKKKYAKSPRPALDGINLTVEKGEFIAVLGLSGAGKSTLIRCINQLVLPTSGEILWHDQPVLGKRGKALRAYRRQVGMIFQNFNLIDRLSVLQNVLAGRFGTTPMWRVLLQQYTREDLQIAEEALLRVGMVEFKRVRADQLSGGQRQRVAIARALAQKPELILGDEPISNLDPVTAVDVMELLKSINEKEGITMILNLHSVEIAVQYANRIIGIANGQVVYDGSPEGLSETVLAQIYKPDRKVDPAVTTKAIKLLSRI</sequence>
<evidence type="ECO:0000256" key="2">
    <source>
        <dbReference type="ARBA" id="ARBA00022475"/>
    </source>
</evidence>
<dbReference type="Gene3D" id="3.40.50.300">
    <property type="entry name" value="P-loop containing nucleotide triphosphate hydrolases"/>
    <property type="match status" value="1"/>
</dbReference>
<dbReference type="InterPro" id="IPR027417">
    <property type="entry name" value="P-loop_NTPase"/>
</dbReference>
<feature type="domain" description="ABC transporter" evidence="8">
    <location>
        <begin position="2"/>
        <end position="247"/>
    </location>
</feature>
<keyword evidence="5" id="KW-0918">Phosphonate transport</keyword>
<evidence type="ECO:0000313" key="9">
    <source>
        <dbReference type="EMBL" id="BCJ87987.1"/>
    </source>
</evidence>
<keyword evidence="7" id="KW-0472">Membrane</keyword>
<dbReference type="PANTHER" id="PTHR43166">
    <property type="entry name" value="AMINO ACID IMPORT ATP-BINDING PROTEIN"/>
    <property type="match status" value="1"/>
</dbReference>
<protein>
    <submittedName>
        <fullName evidence="9">Phosphonates import ATP-binding protein PhnC</fullName>
    </submittedName>
</protein>
<dbReference type="Pfam" id="PF00005">
    <property type="entry name" value="ABC_tran"/>
    <property type="match status" value="1"/>
</dbReference>
<dbReference type="SMART" id="SM00382">
    <property type="entry name" value="AAA"/>
    <property type="match status" value="1"/>
</dbReference>
<name>A0A7I8DD89_9BACL</name>
<evidence type="ECO:0000313" key="10">
    <source>
        <dbReference type="Proteomes" id="UP000593802"/>
    </source>
</evidence>
<accession>A0A7I8DD89</accession>
<evidence type="ECO:0000256" key="3">
    <source>
        <dbReference type="ARBA" id="ARBA00022741"/>
    </source>
</evidence>
<dbReference type="InterPro" id="IPR003439">
    <property type="entry name" value="ABC_transporter-like_ATP-bd"/>
</dbReference>
<dbReference type="GO" id="GO:0005524">
    <property type="term" value="F:ATP binding"/>
    <property type="evidence" value="ECO:0007669"/>
    <property type="project" value="UniProtKB-KW"/>
</dbReference>
<reference evidence="9 10" key="1">
    <citation type="submission" date="2020-08" db="EMBL/GenBank/DDBJ databases">
        <title>Complete Genome Sequence of Effusibacillus dendaii Strain skT53, Isolated from Farmland soil.</title>
        <authorList>
            <person name="Konishi T."/>
            <person name="Kawasaki H."/>
        </authorList>
    </citation>
    <scope>NUCLEOTIDE SEQUENCE [LARGE SCALE GENOMIC DNA]</scope>
    <source>
        <strain evidence="10">skT53</strain>
    </source>
</reference>
<dbReference type="InterPro" id="IPR003593">
    <property type="entry name" value="AAA+_ATPase"/>
</dbReference>
<dbReference type="GO" id="GO:0016020">
    <property type="term" value="C:membrane"/>
    <property type="evidence" value="ECO:0007669"/>
    <property type="project" value="InterPro"/>
</dbReference>
<dbReference type="InterPro" id="IPR012693">
    <property type="entry name" value="ABC_transpr_PhnC"/>
</dbReference>
<keyword evidence="10" id="KW-1185">Reference proteome</keyword>
<keyword evidence="4 9" id="KW-0067">ATP-binding</keyword>
<keyword evidence="3" id="KW-0547">Nucleotide-binding</keyword>
<dbReference type="AlphaFoldDB" id="A0A7I8DD89"/>
<proteinExistence type="predicted"/>
<keyword evidence="2" id="KW-1003">Cell membrane</keyword>
<evidence type="ECO:0000256" key="6">
    <source>
        <dbReference type="ARBA" id="ARBA00022967"/>
    </source>
</evidence>
<dbReference type="RefSeq" id="WP_200758550.1">
    <property type="nucleotide sequence ID" value="NZ_AP023366.1"/>
</dbReference>
<evidence type="ECO:0000259" key="8">
    <source>
        <dbReference type="PROSITE" id="PS50893"/>
    </source>
</evidence>
<dbReference type="PANTHER" id="PTHR43166:SF6">
    <property type="entry name" value="PHOSPHONATES IMPORT ATP-BINDING PROTEIN PHNC"/>
    <property type="match status" value="1"/>
</dbReference>
<evidence type="ECO:0000256" key="5">
    <source>
        <dbReference type="ARBA" id="ARBA00022885"/>
    </source>
</evidence>
<dbReference type="PROSITE" id="PS50893">
    <property type="entry name" value="ABC_TRANSPORTER_2"/>
    <property type="match status" value="1"/>
</dbReference>
<evidence type="ECO:0000256" key="7">
    <source>
        <dbReference type="ARBA" id="ARBA00023136"/>
    </source>
</evidence>
<dbReference type="PROSITE" id="PS00211">
    <property type="entry name" value="ABC_TRANSPORTER_1"/>
    <property type="match status" value="1"/>
</dbReference>
<dbReference type="NCBIfam" id="TIGR02315">
    <property type="entry name" value="ABC_phnC"/>
    <property type="match status" value="1"/>
</dbReference>
<evidence type="ECO:0000256" key="1">
    <source>
        <dbReference type="ARBA" id="ARBA00022448"/>
    </source>
</evidence>
<dbReference type="Proteomes" id="UP000593802">
    <property type="component" value="Chromosome"/>
</dbReference>
<keyword evidence="6" id="KW-1278">Translocase</keyword>
<keyword evidence="1" id="KW-0813">Transport</keyword>
<evidence type="ECO:0000256" key="4">
    <source>
        <dbReference type="ARBA" id="ARBA00022840"/>
    </source>
</evidence>
<dbReference type="GO" id="GO:0015416">
    <property type="term" value="F:ABC-type phosphonate transporter activity"/>
    <property type="evidence" value="ECO:0007669"/>
    <property type="project" value="InterPro"/>
</dbReference>
<dbReference type="KEGG" id="eff:skT53_29720"/>
<dbReference type="InterPro" id="IPR050086">
    <property type="entry name" value="MetN_ABC_transporter-like"/>
</dbReference>
<gene>
    <name evidence="9" type="primary">phnC</name>
    <name evidence="9" type="ORF">skT53_29720</name>
</gene>
<organism evidence="9 10">
    <name type="scientific">Effusibacillus dendaii</name>
    <dbReference type="NCBI Taxonomy" id="2743772"/>
    <lineage>
        <taxon>Bacteria</taxon>
        <taxon>Bacillati</taxon>
        <taxon>Bacillota</taxon>
        <taxon>Bacilli</taxon>
        <taxon>Bacillales</taxon>
        <taxon>Alicyclobacillaceae</taxon>
        <taxon>Effusibacillus</taxon>
    </lineage>
</organism>
<dbReference type="InterPro" id="IPR017871">
    <property type="entry name" value="ABC_transporter-like_CS"/>
</dbReference>
<dbReference type="EMBL" id="AP023366">
    <property type="protein sequence ID" value="BCJ87987.1"/>
    <property type="molecule type" value="Genomic_DNA"/>
</dbReference>
<dbReference type="CDD" id="cd03256">
    <property type="entry name" value="ABC_PhnC_transporter"/>
    <property type="match status" value="1"/>
</dbReference>
<dbReference type="SUPFAM" id="SSF52540">
    <property type="entry name" value="P-loop containing nucleoside triphosphate hydrolases"/>
    <property type="match status" value="1"/>
</dbReference>